<protein>
    <recommendedName>
        <fullName evidence="6">EGF-like domain-containing protein</fullName>
    </recommendedName>
</protein>
<comment type="caution">
    <text evidence="4">Lacks conserved residue(s) required for the propagation of feature annotation.</text>
</comment>
<dbReference type="PhylomeDB" id="A0A0G4FU87"/>
<dbReference type="InterPro" id="IPR008979">
    <property type="entry name" value="Galactose-bd-like_sf"/>
</dbReference>
<dbReference type="Pfam" id="PF00008">
    <property type="entry name" value="EGF"/>
    <property type="match status" value="1"/>
</dbReference>
<dbReference type="CDD" id="cd00053">
    <property type="entry name" value="EGF"/>
    <property type="match status" value="1"/>
</dbReference>
<dbReference type="EMBL" id="CDMZ01000610">
    <property type="protein sequence ID" value="CEM17870.1"/>
    <property type="molecule type" value="Genomic_DNA"/>
</dbReference>
<evidence type="ECO:0000256" key="2">
    <source>
        <dbReference type="ARBA" id="ARBA00022729"/>
    </source>
</evidence>
<sequence length="1046" mass="111450">MNATCQVNGTNATCECNQGFAGDGYNCAQVLQIPPSDIGNGDSWTKDDTVMYNGIYTLYKDYTFPVCPGRYRAMSSASWTADNGCCTTFGLDEWPPSGAFDRAPSANNQKTGFLIGSAPNSGISSPGDADIEIVLQTPCLMDLYGFGMQSDSSGGSTLNTPSKVTVFGGRDGSTWTEIGMYSGEVGWAAGETRKFMASTNGTMFSFFKFALQKIGTSGDGHITVGEIELYTENWQNDPCAALNCHMNATCQVNGTNATCECDLGFTGDGVSCVLDLQIPPSDIGAGETWTKDDTVMYNGIYTLYKDYTGPVCPGRYRAKANTLWHEDGGDVNTFGGNEWAVSGAFDRMVGSNSAGTSGVSFPSVLNSGTSSGLDATVEVVIELPCLITLDAYGVQSQEDAGNPQDQTPSKMTVFGGRDRKTWTQIGSFSGETTWTPVETKTFPSSDTTSLYSTFKFYVQKSSKTTDSFVTIGEIELMASSWQPDPCATVSCHTNATCQVNATVNATGHVNGTGAFCVCDPGLVGDGVSSCSAPAALYQLPPADIGEGHTWTKDGSVTFVGKYTIYKDYAGGQCPGRYRAMANVDWSGDGTVSGWGTSEMSPAGAFDRTGGTFSSRTIFKTTNTILNIGTDAIEDAGVQLAIELPCDIVLESFGIRAHDDSVVAGPQSPSKATVFGSSDGANWTAVGHFNGETSWGAGETKVFPTFTRQGPFSRFQFRIQKIADAADASLQIADIELFASSSNDIIAIPPTDIGTGWMEDSSVTENGMNTFYTDSSASVCPGRFRARTNVATASMNSVDNAFSKTTDSLRWSSVADSGTAAGPDAITYATLEVPCLVHVATFAVTATSFAARAPSKMTISGSTDNVNWHVLTSFDGETGWTDGVKKFFPLSDLTLGPFSFFKFHAQKADSPTDVDIQIDELGVYAANWTDHMGQSVNQPVYPSISWSIGQGDRLTQGGTKTNKVPALPRSPQTGLKEDKTSGQTNQAGVIKRHDMHLYTSAEPQRMHSLEACASRRFSRNPFRDMPMSPSRALSVLLFSEKATLPHP</sequence>
<accession>A0A0G4FU87</accession>
<dbReference type="PANTHER" id="PTHR24039:SF58">
    <property type="entry name" value="EGF-LIKE DOMAIN-CONTAINING PROTEIN"/>
    <property type="match status" value="1"/>
</dbReference>
<dbReference type="AlphaFoldDB" id="A0A0G4FU87"/>
<dbReference type="VEuPathDB" id="CryptoDB:Cvel_18611"/>
<dbReference type="Gene3D" id="2.10.25.10">
    <property type="entry name" value="Laminin"/>
    <property type="match status" value="1"/>
</dbReference>
<keyword evidence="3" id="KW-0677">Repeat</keyword>
<dbReference type="Gene3D" id="2.60.120.260">
    <property type="entry name" value="Galactose-binding domain-like"/>
    <property type="match status" value="4"/>
</dbReference>
<dbReference type="SUPFAM" id="SSF49785">
    <property type="entry name" value="Galactose-binding domain-like"/>
    <property type="match status" value="1"/>
</dbReference>
<dbReference type="SMART" id="SM00181">
    <property type="entry name" value="EGF"/>
    <property type="match status" value="3"/>
</dbReference>
<organism evidence="7">
    <name type="scientific">Chromera velia CCMP2878</name>
    <dbReference type="NCBI Taxonomy" id="1169474"/>
    <lineage>
        <taxon>Eukaryota</taxon>
        <taxon>Sar</taxon>
        <taxon>Alveolata</taxon>
        <taxon>Colpodellida</taxon>
        <taxon>Chromeraceae</taxon>
        <taxon>Chromera</taxon>
    </lineage>
</organism>
<reference evidence="7" key="1">
    <citation type="submission" date="2014-11" db="EMBL/GenBank/DDBJ databases">
        <authorList>
            <person name="Otto D Thomas"/>
            <person name="Naeem Raeece"/>
        </authorList>
    </citation>
    <scope>NUCLEOTIDE SEQUENCE</scope>
</reference>
<proteinExistence type="predicted"/>
<evidence type="ECO:0000256" key="1">
    <source>
        <dbReference type="ARBA" id="ARBA00022536"/>
    </source>
</evidence>
<dbReference type="PROSITE" id="PS50026">
    <property type="entry name" value="EGF_3"/>
    <property type="match status" value="1"/>
</dbReference>
<dbReference type="InterPro" id="IPR000742">
    <property type="entry name" value="EGF"/>
</dbReference>
<keyword evidence="2" id="KW-0732">Signal</keyword>
<name>A0A0G4FU87_9ALVE</name>
<keyword evidence="1 4" id="KW-0245">EGF-like domain</keyword>
<evidence type="ECO:0000256" key="5">
    <source>
        <dbReference type="SAM" id="MobiDB-lite"/>
    </source>
</evidence>
<dbReference type="PROSITE" id="PS01186">
    <property type="entry name" value="EGF_2"/>
    <property type="match status" value="2"/>
</dbReference>
<evidence type="ECO:0000259" key="6">
    <source>
        <dbReference type="PROSITE" id="PS50026"/>
    </source>
</evidence>
<evidence type="ECO:0000313" key="7">
    <source>
        <dbReference type="EMBL" id="CEM17870.1"/>
    </source>
</evidence>
<feature type="domain" description="EGF-like" evidence="6">
    <location>
        <begin position="235"/>
        <end position="273"/>
    </location>
</feature>
<evidence type="ECO:0000256" key="4">
    <source>
        <dbReference type="PROSITE-ProRule" id="PRU00076"/>
    </source>
</evidence>
<dbReference type="PANTHER" id="PTHR24039">
    <property type="entry name" value="FIBRILLIN-RELATED"/>
    <property type="match status" value="1"/>
</dbReference>
<evidence type="ECO:0000256" key="3">
    <source>
        <dbReference type="ARBA" id="ARBA00022737"/>
    </source>
</evidence>
<gene>
    <name evidence="7" type="ORF">Cvel_18611</name>
</gene>
<feature type="region of interest" description="Disordered" evidence="5">
    <location>
        <begin position="951"/>
        <end position="984"/>
    </location>
</feature>